<reference evidence="2" key="1">
    <citation type="journal article" date="2022" name="Mol. Ecol. Resour.">
        <title>The genomes of chicory, endive, great burdock and yacon provide insights into Asteraceae palaeo-polyploidization history and plant inulin production.</title>
        <authorList>
            <person name="Fan W."/>
            <person name="Wang S."/>
            <person name="Wang H."/>
            <person name="Wang A."/>
            <person name="Jiang F."/>
            <person name="Liu H."/>
            <person name="Zhao H."/>
            <person name="Xu D."/>
            <person name="Zhang Y."/>
        </authorList>
    </citation>
    <scope>NUCLEOTIDE SEQUENCE [LARGE SCALE GENOMIC DNA]</scope>
    <source>
        <strain evidence="2">cv. Yunnan</strain>
    </source>
</reference>
<reference evidence="1 2" key="2">
    <citation type="journal article" date="2022" name="Mol. Ecol. Resour.">
        <title>The genomes of chicory, endive, great burdock and yacon provide insights into Asteraceae paleo-polyploidization history and plant inulin production.</title>
        <authorList>
            <person name="Fan W."/>
            <person name="Wang S."/>
            <person name="Wang H."/>
            <person name="Wang A."/>
            <person name="Jiang F."/>
            <person name="Liu H."/>
            <person name="Zhao H."/>
            <person name="Xu D."/>
            <person name="Zhang Y."/>
        </authorList>
    </citation>
    <scope>NUCLEOTIDE SEQUENCE [LARGE SCALE GENOMIC DNA]</scope>
    <source>
        <strain evidence="2">cv. Yunnan</strain>
        <tissue evidence="1">Leaves</tissue>
    </source>
</reference>
<accession>A0ACB9JW20</accession>
<dbReference type="EMBL" id="CM042019">
    <property type="protein sequence ID" value="KAI3824183.1"/>
    <property type="molecule type" value="Genomic_DNA"/>
</dbReference>
<organism evidence="1 2">
    <name type="scientific">Smallanthus sonchifolius</name>
    <dbReference type="NCBI Taxonomy" id="185202"/>
    <lineage>
        <taxon>Eukaryota</taxon>
        <taxon>Viridiplantae</taxon>
        <taxon>Streptophyta</taxon>
        <taxon>Embryophyta</taxon>
        <taxon>Tracheophyta</taxon>
        <taxon>Spermatophyta</taxon>
        <taxon>Magnoliopsida</taxon>
        <taxon>eudicotyledons</taxon>
        <taxon>Gunneridae</taxon>
        <taxon>Pentapetalae</taxon>
        <taxon>asterids</taxon>
        <taxon>campanulids</taxon>
        <taxon>Asterales</taxon>
        <taxon>Asteraceae</taxon>
        <taxon>Asteroideae</taxon>
        <taxon>Heliantheae alliance</taxon>
        <taxon>Millerieae</taxon>
        <taxon>Smallanthus</taxon>
    </lineage>
</organism>
<evidence type="ECO:0000313" key="2">
    <source>
        <dbReference type="Proteomes" id="UP001056120"/>
    </source>
</evidence>
<dbReference type="Proteomes" id="UP001056120">
    <property type="component" value="Linkage Group LG02"/>
</dbReference>
<proteinExistence type="predicted"/>
<gene>
    <name evidence="1" type="ORF">L1987_05633</name>
</gene>
<protein>
    <submittedName>
        <fullName evidence="1">Uncharacterized protein</fullName>
    </submittedName>
</protein>
<sequence length="135" mass="15232">MGRTANDVKNYWNTHVLSRTKGQKTEIKDGVRSQHLPVPVIKPQPRTLSKPLNICPHIKPHETNDGLSNACNTSSRLVSSPTLSDNQIKEYLDELFDDREKEMGDCVEWPLQGVTGEGEGLFSFPIDDNMWDPLD</sequence>
<comment type="caution">
    <text evidence="1">The sequence shown here is derived from an EMBL/GenBank/DDBJ whole genome shotgun (WGS) entry which is preliminary data.</text>
</comment>
<keyword evidence="2" id="KW-1185">Reference proteome</keyword>
<evidence type="ECO:0000313" key="1">
    <source>
        <dbReference type="EMBL" id="KAI3824183.1"/>
    </source>
</evidence>
<name>A0ACB9JW20_9ASTR</name>